<protein>
    <recommendedName>
        <fullName evidence="3">ChrR Cupin-like domain-containing protein</fullName>
    </recommendedName>
</protein>
<dbReference type="InterPro" id="IPR011051">
    <property type="entry name" value="RmlC_Cupin_sf"/>
</dbReference>
<keyword evidence="2" id="KW-1185">Reference proteome</keyword>
<reference evidence="2" key="1">
    <citation type="submission" date="2016-10" db="EMBL/GenBank/DDBJ databases">
        <authorList>
            <person name="Varghese N."/>
            <person name="Submissions S."/>
        </authorList>
    </citation>
    <scope>NUCLEOTIDE SEQUENCE [LARGE SCALE GENOMIC DNA]</scope>
    <source>
        <strain evidence="2">CGMCC 4.3147</strain>
    </source>
</reference>
<dbReference type="RefSeq" id="WP_091052151.1">
    <property type="nucleotide sequence ID" value="NZ_FNGF01000005.1"/>
</dbReference>
<sequence length="111" mass="11751">MNGTVSKARNDIQAVQVDAVKPVEVAPGVIRRRLPGAGPSDGWLYDLVPGIAWPESDLHAGLARCYYVLFGEIADGDRLLGPGSYLVIDPDDVFHPATDTGARLLGVTLPG</sequence>
<dbReference type="Gene3D" id="2.60.120.10">
    <property type="entry name" value="Jelly Rolls"/>
    <property type="match status" value="1"/>
</dbReference>
<dbReference type="Proteomes" id="UP000198662">
    <property type="component" value="Unassembled WGS sequence"/>
</dbReference>
<dbReference type="SUPFAM" id="SSF51182">
    <property type="entry name" value="RmlC-like cupins"/>
    <property type="match status" value="1"/>
</dbReference>
<name>A0A1G9JFD2_9ACTN</name>
<gene>
    <name evidence="1" type="ORF">SAMN05216298_3597</name>
</gene>
<dbReference type="EMBL" id="FNGF01000005">
    <property type="protein sequence ID" value="SDL35916.1"/>
    <property type="molecule type" value="Genomic_DNA"/>
</dbReference>
<dbReference type="STRING" id="380244.SAMN05216298_3597"/>
<organism evidence="1 2">
    <name type="scientific">Glycomyces sambucus</name>
    <dbReference type="NCBI Taxonomy" id="380244"/>
    <lineage>
        <taxon>Bacteria</taxon>
        <taxon>Bacillati</taxon>
        <taxon>Actinomycetota</taxon>
        <taxon>Actinomycetes</taxon>
        <taxon>Glycomycetales</taxon>
        <taxon>Glycomycetaceae</taxon>
        <taxon>Glycomyces</taxon>
    </lineage>
</organism>
<evidence type="ECO:0008006" key="3">
    <source>
        <dbReference type="Google" id="ProtNLM"/>
    </source>
</evidence>
<evidence type="ECO:0000313" key="1">
    <source>
        <dbReference type="EMBL" id="SDL35916.1"/>
    </source>
</evidence>
<dbReference type="AlphaFoldDB" id="A0A1G9JFD2"/>
<dbReference type="InterPro" id="IPR014710">
    <property type="entry name" value="RmlC-like_jellyroll"/>
</dbReference>
<proteinExistence type="predicted"/>
<dbReference type="OrthoDB" id="9801227at2"/>
<evidence type="ECO:0000313" key="2">
    <source>
        <dbReference type="Proteomes" id="UP000198662"/>
    </source>
</evidence>
<accession>A0A1G9JFD2</accession>